<dbReference type="FunFam" id="3.30.70.270:FF:000001">
    <property type="entry name" value="Diguanylate cyclase domain protein"/>
    <property type="match status" value="1"/>
</dbReference>
<dbReference type="GO" id="GO:0052621">
    <property type="term" value="F:diguanylate cyclase activity"/>
    <property type="evidence" value="ECO:0007669"/>
    <property type="project" value="UniProtKB-EC"/>
</dbReference>
<dbReference type="AlphaFoldDB" id="A0AA41W5U8"/>
<dbReference type="InterPro" id="IPR043128">
    <property type="entry name" value="Rev_trsase/Diguanyl_cyclase"/>
</dbReference>
<name>A0AA41W5U8_9GAMM</name>
<dbReference type="SMART" id="SM00267">
    <property type="entry name" value="GGDEF"/>
    <property type="match status" value="1"/>
</dbReference>
<dbReference type="InterPro" id="IPR029787">
    <property type="entry name" value="Nucleotide_cyclase"/>
</dbReference>
<dbReference type="InterPro" id="IPR050469">
    <property type="entry name" value="Diguanylate_Cyclase"/>
</dbReference>
<evidence type="ECO:0000256" key="3">
    <source>
        <dbReference type="ARBA" id="ARBA00034247"/>
    </source>
</evidence>
<keyword evidence="7" id="KW-1185">Reference proteome</keyword>
<gene>
    <name evidence="6" type="ORF">NAF29_05385</name>
</gene>
<comment type="caution">
    <text evidence="6">The sequence shown here is derived from an EMBL/GenBank/DDBJ whole genome shotgun (WGS) entry which is preliminary data.</text>
</comment>
<comment type="catalytic activity">
    <reaction evidence="3">
        <text>2 GTP = 3',3'-c-di-GMP + 2 diphosphate</text>
        <dbReference type="Rhea" id="RHEA:24898"/>
        <dbReference type="ChEBI" id="CHEBI:33019"/>
        <dbReference type="ChEBI" id="CHEBI:37565"/>
        <dbReference type="ChEBI" id="CHEBI:58805"/>
        <dbReference type="EC" id="2.7.7.65"/>
    </reaction>
</comment>
<dbReference type="Gene3D" id="3.30.70.270">
    <property type="match status" value="1"/>
</dbReference>
<dbReference type="EMBL" id="JAMQGP010000002">
    <property type="protein sequence ID" value="MCM2679108.1"/>
    <property type="molecule type" value="Genomic_DNA"/>
</dbReference>
<evidence type="ECO:0000256" key="2">
    <source>
        <dbReference type="ARBA" id="ARBA00012528"/>
    </source>
</evidence>
<evidence type="ECO:0000313" key="6">
    <source>
        <dbReference type="EMBL" id="MCM2679108.1"/>
    </source>
</evidence>
<dbReference type="RefSeq" id="WP_251260471.1">
    <property type="nucleotide sequence ID" value="NZ_JAMQGP010000002.1"/>
</dbReference>
<accession>A0AA41W5U8</accession>
<dbReference type="Pfam" id="PF00990">
    <property type="entry name" value="GGDEF"/>
    <property type="match status" value="1"/>
</dbReference>
<keyword evidence="6" id="KW-0548">Nucleotidyltransferase</keyword>
<dbReference type="Pfam" id="PF20975">
    <property type="entry name" value="DGCcoil"/>
    <property type="match status" value="1"/>
</dbReference>
<keyword evidence="6" id="KW-0808">Transferase</keyword>
<dbReference type="GO" id="GO:0005886">
    <property type="term" value="C:plasma membrane"/>
    <property type="evidence" value="ECO:0007669"/>
    <property type="project" value="TreeGrafter"/>
</dbReference>
<proteinExistence type="predicted"/>
<dbReference type="GO" id="GO:1902201">
    <property type="term" value="P:negative regulation of bacterial-type flagellum-dependent cell motility"/>
    <property type="evidence" value="ECO:0007669"/>
    <property type="project" value="TreeGrafter"/>
</dbReference>
<feature type="domain" description="GGDEF" evidence="5">
    <location>
        <begin position="373"/>
        <end position="505"/>
    </location>
</feature>
<dbReference type="InterPro" id="IPR000160">
    <property type="entry name" value="GGDEF_dom"/>
</dbReference>
<dbReference type="InterPro" id="IPR048516">
    <property type="entry name" value="DGCcoil"/>
</dbReference>
<evidence type="ECO:0000256" key="1">
    <source>
        <dbReference type="ARBA" id="ARBA00001946"/>
    </source>
</evidence>
<protein>
    <recommendedName>
        <fullName evidence="2">diguanylate cyclase</fullName>
        <ecNumber evidence="2">2.7.7.65</ecNumber>
    </recommendedName>
</protein>
<dbReference type="PROSITE" id="PS50887">
    <property type="entry name" value="GGDEF"/>
    <property type="match status" value="1"/>
</dbReference>
<comment type="cofactor">
    <cofactor evidence="1">
        <name>Mg(2+)</name>
        <dbReference type="ChEBI" id="CHEBI:18420"/>
    </cofactor>
</comment>
<dbReference type="PANTHER" id="PTHR45138:SF9">
    <property type="entry name" value="DIGUANYLATE CYCLASE DGCM-RELATED"/>
    <property type="match status" value="1"/>
</dbReference>
<keyword evidence="4" id="KW-0175">Coiled coil</keyword>
<dbReference type="SUPFAM" id="SSF55073">
    <property type="entry name" value="Nucleotide cyclase"/>
    <property type="match status" value="1"/>
</dbReference>
<dbReference type="GO" id="GO:0043709">
    <property type="term" value="P:cell adhesion involved in single-species biofilm formation"/>
    <property type="evidence" value="ECO:0007669"/>
    <property type="project" value="TreeGrafter"/>
</dbReference>
<dbReference type="Proteomes" id="UP001165393">
    <property type="component" value="Unassembled WGS sequence"/>
</dbReference>
<dbReference type="PANTHER" id="PTHR45138">
    <property type="entry name" value="REGULATORY COMPONENTS OF SENSORY TRANSDUCTION SYSTEM"/>
    <property type="match status" value="1"/>
</dbReference>
<dbReference type="NCBIfam" id="TIGR00254">
    <property type="entry name" value="GGDEF"/>
    <property type="match status" value="1"/>
</dbReference>
<reference evidence="6 7" key="1">
    <citation type="journal article" date="2013" name="Antonie Van Leeuwenhoek">
        <title>Echinimonas agarilytica gen. nov., sp. nov., a new gammaproteobacterium isolated from the sea urchin Strongylocentrotus intermedius.</title>
        <authorList>
            <person name="Nedashkovskaya O.I."/>
            <person name="Stenkova A.M."/>
            <person name="Zhukova N.V."/>
            <person name="Van Trappen S."/>
            <person name="Lee J.S."/>
            <person name="Kim S.B."/>
        </authorList>
    </citation>
    <scope>NUCLEOTIDE SEQUENCE [LARGE SCALE GENOMIC DNA]</scope>
    <source>
        <strain evidence="6 7">KMM 6351</strain>
    </source>
</reference>
<evidence type="ECO:0000313" key="7">
    <source>
        <dbReference type="Proteomes" id="UP001165393"/>
    </source>
</evidence>
<dbReference type="EC" id="2.7.7.65" evidence="2"/>
<feature type="coiled-coil region" evidence="4">
    <location>
        <begin position="249"/>
        <end position="342"/>
    </location>
</feature>
<organism evidence="6 7">
    <name type="scientific">Echinimonas agarilytica</name>
    <dbReference type="NCBI Taxonomy" id="1215918"/>
    <lineage>
        <taxon>Bacteria</taxon>
        <taxon>Pseudomonadati</taxon>
        <taxon>Pseudomonadota</taxon>
        <taxon>Gammaproteobacteria</taxon>
        <taxon>Alteromonadales</taxon>
        <taxon>Echinimonadaceae</taxon>
        <taxon>Echinimonas</taxon>
    </lineage>
</organism>
<evidence type="ECO:0000256" key="4">
    <source>
        <dbReference type="SAM" id="Coils"/>
    </source>
</evidence>
<sequence length="505" mass="57320">MQDLNKAYRELETKFAQDQEVLGRLIGRLSQACKGQLTELDNKLAKLRVALEKNTDLDNISPLIVQVEELLQQQSSQNDAELQSAKKSFLDSSSLLQKSKGLEPDTRRQLRLIIDQAQQPELILPQLLPLMQALSSLYADTLAYLHQNQGSDSDNAQLEKNNAVLVDNLIEVLNSFEFDEQISVQINTQRKRLREAESANTVATVCTDLMRIILDAVQNERSGSEQFLSRLNASLEKINVALGESLDSSDKLRELKEHTEQQIRQQLQNMSVDVEEGEKLEELKTQINSRLDTISNLLEKRSDQTDLETKLQSSLRTMNERLVQLEKEAQQYQVQLNEQHQKLFIDSLTNIPNRAAFDERYELEFERAKRYDSNLNLAVIDIDHFKKINDTFGHTAGDKTLAALGRLLKKWLRSSDFVARYGGEEFVAILPEISPKDCAIALQQLCDKVAAIPFVYRGEKLQITISIGAASADFSKSRLDLFERADKALYQAKNNGRNQIIAADK</sequence>
<dbReference type="CDD" id="cd01949">
    <property type="entry name" value="GGDEF"/>
    <property type="match status" value="1"/>
</dbReference>
<evidence type="ECO:0000259" key="5">
    <source>
        <dbReference type="PROSITE" id="PS50887"/>
    </source>
</evidence>